<name>A0AAD9QWC4_ACRCE</name>
<dbReference type="InterPro" id="IPR046815">
    <property type="entry name" value="P2RX7_C"/>
</dbReference>
<evidence type="ECO:0000313" key="2">
    <source>
        <dbReference type="EMBL" id="KAK2568330.1"/>
    </source>
</evidence>
<reference evidence="2" key="2">
    <citation type="journal article" date="2023" name="Science">
        <title>Genomic signatures of disease resistance in endangered staghorn corals.</title>
        <authorList>
            <person name="Vollmer S.V."/>
            <person name="Selwyn J.D."/>
            <person name="Despard B.A."/>
            <person name="Roesel C.L."/>
        </authorList>
    </citation>
    <scope>NUCLEOTIDE SEQUENCE</scope>
    <source>
        <strain evidence="2">K2</strain>
    </source>
</reference>
<keyword evidence="3" id="KW-1185">Reference proteome</keyword>
<dbReference type="PANTHER" id="PTHR36981:SF3">
    <property type="entry name" value="UBIQUITIN-LIKE PROTEASE FAMILY PROFILE DOMAIN-CONTAINING PROTEIN"/>
    <property type="match status" value="1"/>
</dbReference>
<proteinExistence type="predicted"/>
<feature type="domain" description="P2X purinoreceptor 7 intracellular" evidence="1">
    <location>
        <begin position="5"/>
        <end position="69"/>
    </location>
</feature>
<protein>
    <recommendedName>
        <fullName evidence="1">P2X purinoreceptor 7 intracellular domain-containing protein</fullName>
    </recommendedName>
</protein>
<dbReference type="Proteomes" id="UP001249851">
    <property type="component" value="Unassembled WGS sequence"/>
</dbReference>
<dbReference type="PANTHER" id="PTHR36981">
    <property type="entry name" value="ZGC:195170"/>
    <property type="match status" value="1"/>
</dbReference>
<sequence length="78" mass="9296">MPQEIENKCCGLRRCVTTHTRFSKLCLDPDVIQLAIRNRGDIRNDRDDHSTRAFRKTGYRQYVLDRYGYLAWLNKVYA</sequence>
<gene>
    <name evidence="2" type="ORF">P5673_007348</name>
</gene>
<organism evidence="2 3">
    <name type="scientific">Acropora cervicornis</name>
    <name type="common">Staghorn coral</name>
    <dbReference type="NCBI Taxonomy" id="6130"/>
    <lineage>
        <taxon>Eukaryota</taxon>
        <taxon>Metazoa</taxon>
        <taxon>Cnidaria</taxon>
        <taxon>Anthozoa</taxon>
        <taxon>Hexacorallia</taxon>
        <taxon>Scleractinia</taxon>
        <taxon>Astrocoeniina</taxon>
        <taxon>Acroporidae</taxon>
        <taxon>Acropora</taxon>
    </lineage>
</organism>
<dbReference type="Pfam" id="PF20478">
    <property type="entry name" value="P2RX7_C"/>
    <property type="match status" value="1"/>
</dbReference>
<reference evidence="2" key="1">
    <citation type="journal article" date="2023" name="G3 (Bethesda)">
        <title>Whole genome assembly and annotation of the endangered Caribbean coral Acropora cervicornis.</title>
        <authorList>
            <person name="Selwyn J.D."/>
            <person name="Vollmer S.V."/>
        </authorList>
    </citation>
    <scope>NUCLEOTIDE SEQUENCE</scope>
    <source>
        <strain evidence="2">K2</strain>
    </source>
</reference>
<accession>A0AAD9QWC4</accession>
<comment type="caution">
    <text evidence="2">The sequence shown here is derived from an EMBL/GenBank/DDBJ whole genome shotgun (WGS) entry which is preliminary data.</text>
</comment>
<evidence type="ECO:0000259" key="1">
    <source>
        <dbReference type="Pfam" id="PF20478"/>
    </source>
</evidence>
<dbReference type="EMBL" id="JARQWQ010000012">
    <property type="protein sequence ID" value="KAK2568330.1"/>
    <property type="molecule type" value="Genomic_DNA"/>
</dbReference>
<dbReference type="AlphaFoldDB" id="A0AAD9QWC4"/>
<evidence type="ECO:0000313" key="3">
    <source>
        <dbReference type="Proteomes" id="UP001249851"/>
    </source>
</evidence>